<evidence type="ECO:0000313" key="4">
    <source>
        <dbReference type="EMBL" id="KAK9167273.1"/>
    </source>
</evidence>
<feature type="repeat" description="PPR" evidence="3">
    <location>
        <begin position="284"/>
        <end position="318"/>
    </location>
</feature>
<name>A0AAP0Q501_9MAGN</name>
<dbReference type="FunFam" id="1.25.40.10:FF:000280">
    <property type="entry name" value="Pentatricopeptide repeat-containing protein"/>
    <property type="match status" value="1"/>
</dbReference>
<dbReference type="InterPro" id="IPR011990">
    <property type="entry name" value="TPR-like_helical_dom_sf"/>
</dbReference>
<dbReference type="FunFam" id="1.25.40.10:FF:000442">
    <property type="entry name" value="Pentatricopeptide repeat-containing protein At3g49710"/>
    <property type="match status" value="1"/>
</dbReference>
<dbReference type="NCBIfam" id="TIGR00756">
    <property type="entry name" value="PPR"/>
    <property type="match status" value="4"/>
</dbReference>
<evidence type="ECO:0000256" key="2">
    <source>
        <dbReference type="ARBA" id="ARBA00061659"/>
    </source>
</evidence>
<accession>A0AAP0Q501</accession>
<dbReference type="Gene3D" id="1.25.40.10">
    <property type="entry name" value="Tetratricopeptide repeat domain"/>
    <property type="match status" value="3"/>
</dbReference>
<feature type="repeat" description="PPR" evidence="3">
    <location>
        <begin position="83"/>
        <end position="117"/>
    </location>
</feature>
<reference evidence="4 5" key="1">
    <citation type="submission" date="2024-01" db="EMBL/GenBank/DDBJ databases">
        <title>Genome assemblies of Stephania.</title>
        <authorList>
            <person name="Yang L."/>
        </authorList>
    </citation>
    <scope>NUCLEOTIDE SEQUENCE [LARGE SCALE GENOMIC DNA]</scope>
    <source>
        <strain evidence="4">JXDWG</strain>
        <tissue evidence="4">Leaf</tissue>
    </source>
</reference>
<dbReference type="EMBL" id="JBBNAG010000001">
    <property type="protein sequence ID" value="KAK9167273.1"/>
    <property type="molecule type" value="Genomic_DNA"/>
</dbReference>
<dbReference type="Pfam" id="PF20431">
    <property type="entry name" value="E_motif"/>
    <property type="match status" value="1"/>
</dbReference>
<dbReference type="PANTHER" id="PTHR47926">
    <property type="entry name" value="PENTATRICOPEPTIDE REPEAT-CONTAINING PROTEIN"/>
    <property type="match status" value="1"/>
</dbReference>
<dbReference type="SUPFAM" id="SSF48452">
    <property type="entry name" value="TPR-like"/>
    <property type="match status" value="1"/>
</dbReference>
<dbReference type="InterPro" id="IPR002885">
    <property type="entry name" value="PPR_rpt"/>
</dbReference>
<dbReference type="PANTHER" id="PTHR47926:SF346">
    <property type="entry name" value="PENTATRICOPEPTIDE REPEAT-CONTAINING PROTEIN"/>
    <property type="match status" value="1"/>
</dbReference>
<dbReference type="InterPro" id="IPR046848">
    <property type="entry name" value="E_motif"/>
</dbReference>
<organism evidence="4 5">
    <name type="scientific">Stephania cephalantha</name>
    <dbReference type="NCBI Taxonomy" id="152367"/>
    <lineage>
        <taxon>Eukaryota</taxon>
        <taxon>Viridiplantae</taxon>
        <taxon>Streptophyta</taxon>
        <taxon>Embryophyta</taxon>
        <taxon>Tracheophyta</taxon>
        <taxon>Spermatophyta</taxon>
        <taxon>Magnoliopsida</taxon>
        <taxon>Ranunculales</taxon>
        <taxon>Menispermaceae</taxon>
        <taxon>Menispermoideae</taxon>
        <taxon>Cissampelideae</taxon>
        <taxon>Stephania</taxon>
    </lineage>
</organism>
<dbReference type="PROSITE" id="PS51375">
    <property type="entry name" value="PPR"/>
    <property type="match status" value="5"/>
</dbReference>
<gene>
    <name evidence="4" type="ORF">Scep_002464</name>
</gene>
<proteinExistence type="inferred from homology"/>
<comment type="caution">
    <text evidence="4">The sequence shown here is derived from an EMBL/GenBank/DDBJ whole genome shotgun (WGS) entry which is preliminary data.</text>
</comment>
<sequence>MNTIAGTSIPGIQFCLPTQGLANYGHHGEAINVFKTMQEEYNGVLFIDKFSFIGIATACASLGAVRALRQVHGVVVVIGVEMNLIMCNALIDAYGKCNDPDSSSLVFQKMFERDVVSWTSLVNAYAWASRVEEARRVFELLPTKNSVSWTALIAGFAQNGRGEEALELFEQMQREEISPTAYTYVSILSACADLALVKRGKQIHAHIIRHGRRDDIFNVFEFNALIDMYSKCGDMASAEVLFQRMPEKDRISWNSLVTGFAQNGYGKESLDMFEKMIEAGVTPNHVTFLGVLSACSHIGLLCEGFRIFRLMEVYGVCPRSEHYAVLIDMLGRKNKLEEAKELIESAPSGSNFVAMWGALLGACRVHGNLELARVAAEALFKMEPENSARYVTLSNIYAAADQWDDARRMRNLMRERSLRKDVAYSWIEVGNGRHGFVTEDKSHERMEDIYEMINALAEQMN</sequence>
<feature type="repeat" description="PPR" evidence="3">
    <location>
        <begin position="218"/>
        <end position="248"/>
    </location>
</feature>
<dbReference type="InterPro" id="IPR046960">
    <property type="entry name" value="PPR_At4g14850-like_plant"/>
</dbReference>
<keyword evidence="5" id="KW-1185">Reference proteome</keyword>
<keyword evidence="1" id="KW-0677">Repeat</keyword>
<evidence type="ECO:0008006" key="6">
    <source>
        <dbReference type="Google" id="ProtNLM"/>
    </source>
</evidence>
<comment type="similarity">
    <text evidence="2">Belongs to the PPR family. PCMP-E subfamily.</text>
</comment>
<dbReference type="Pfam" id="PF13041">
    <property type="entry name" value="PPR_2"/>
    <property type="match status" value="2"/>
</dbReference>
<evidence type="ECO:0000256" key="3">
    <source>
        <dbReference type="PROSITE-ProRule" id="PRU00708"/>
    </source>
</evidence>
<feature type="repeat" description="PPR" evidence="3">
    <location>
        <begin position="249"/>
        <end position="283"/>
    </location>
</feature>
<evidence type="ECO:0000313" key="5">
    <source>
        <dbReference type="Proteomes" id="UP001419268"/>
    </source>
</evidence>
<dbReference type="Pfam" id="PF01535">
    <property type="entry name" value="PPR"/>
    <property type="match status" value="4"/>
</dbReference>
<protein>
    <recommendedName>
        <fullName evidence="6">Pentatricopeptide repeat-containing protein</fullName>
    </recommendedName>
</protein>
<evidence type="ECO:0000256" key="1">
    <source>
        <dbReference type="ARBA" id="ARBA00022737"/>
    </source>
</evidence>
<dbReference type="Proteomes" id="UP001419268">
    <property type="component" value="Unassembled WGS sequence"/>
</dbReference>
<dbReference type="GO" id="GO:0009451">
    <property type="term" value="P:RNA modification"/>
    <property type="evidence" value="ECO:0007669"/>
    <property type="project" value="InterPro"/>
</dbReference>
<dbReference type="FunFam" id="1.25.40.10:FF:000031">
    <property type="entry name" value="Pentatricopeptide repeat-containing protein mitochondrial"/>
    <property type="match status" value="1"/>
</dbReference>
<feature type="repeat" description="PPR" evidence="3">
    <location>
        <begin position="145"/>
        <end position="179"/>
    </location>
</feature>
<dbReference type="AlphaFoldDB" id="A0AAP0Q501"/>
<dbReference type="GO" id="GO:0003723">
    <property type="term" value="F:RNA binding"/>
    <property type="evidence" value="ECO:0007669"/>
    <property type="project" value="InterPro"/>
</dbReference>